<dbReference type="Gene3D" id="2.130.10.10">
    <property type="entry name" value="YVTN repeat-like/Quinoprotein amine dehydrogenase"/>
    <property type="match status" value="5"/>
</dbReference>
<reference evidence="5 6" key="1">
    <citation type="submission" date="2014-04" db="EMBL/GenBank/DDBJ databases">
        <authorList>
            <consortium name="DOE Joint Genome Institute"/>
            <person name="Kuo A."/>
            <person name="Kohler A."/>
            <person name="Costa M.D."/>
            <person name="Nagy L.G."/>
            <person name="Floudas D."/>
            <person name="Copeland A."/>
            <person name="Barry K.W."/>
            <person name="Cichocki N."/>
            <person name="Veneault-Fourrey C."/>
            <person name="LaButti K."/>
            <person name="Lindquist E.A."/>
            <person name="Lipzen A."/>
            <person name="Lundell T."/>
            <person name="Morin E."/>
            <person name="Murat C."/>
            <person name="Sun H."/>
            <person name="Tunlid A."/>
            <person name="Henrissat B."/>
            <person name="Grigoriev I.V."/>
            <person name="Hibbett D.S."/>
            <person name="Martin F."/>
            <person name="Nordberg H.P."/>
            <person name="Cantor M.N."/>
            <person name="Hua S.X."/>
        </authorList>
    </citation>
    <scope>NUCLEOTIDE SEQUENCE [LARGE SCALE GENOMIC DNA]</scope>
    <source>
        <strain evidence="5 6">441</strain>
    </source>
</reference>
<keyword evidence="6" id="KW-1185">Reference proteome</keyword>
<dbReference type="Proteomes" id="UP000054018">
    <property type="component" value="Unassembled WGS sequence"/>
</dbReference>
<evidence type="ECO:0000256" key="2">
    <source>
        <dbReference type="ARBA" id="ARBA00022737"/>
    </source>
</evidence>
<feature type="repeat" description="WD" evidence="3">
    <location>
        <begin position="845"/>
        <end position="886"/>
    </location>
</feature>
<dbReference type="OrthoDB" id="3027122at2759"/>
<dbReference type="InterPro" id="IPR036537">
    <property type="entry name" value="Adaptor_Cbl_N_dom_sf"/>
</dbReference>
<gene>
    <name evidence="5" type="ORF">PISMIDRAFT_17467</name>
</gene>
<dbReference type="CDD" id="cd21037">
    <property type="entry name" value="MLKL_NTD"/>
    <property type="match status" value="1"/>
</dbReference>
<dbReference type="Gene3D" id="1.20.930.20">
    <property type="entry name" value="Adaptor protein Cbl, N-terminal domain"/>
    <property type="match status" value="1"/>
</dbReference>
<dbReference type="SMART" id="SM00320">
    <property type="entry name" value="WD40"/>
    <property type="match status" value="12"/>
</dbReference>
<feature type="repeat" description="WD" evidence="3">
    <location>
        <begin position="1052"/>
        <end position="1093"/>
    </location>
</feature>
<dbReference type="InterPro" id="IPR020472">
    <property type="entry name" value="WD40_PAC1"/>
</dbReference>
<evidence type="ECO:0000259" key="4">
    <source>
        <dbReference type="PROSITE" id="PS50837"/>
    </source>
</evidence>
<evidence type="ECO:0000256" key="3">
    <source>
        <dbReference type="PROSITE-ProRule" id="PRU00221"/>
    </source>
</evidence>
<feature type="repeat" description="WD" evidence="3">
    <location>
        <begin position="887"/>
        <end position="928"/>
    </location>
</feature>
<dbReference type="InterPro" id="IPR001680">
    <property type="entry name" value="WD40_rpt"/>
</dbReference>
<reference evidence="6" key="2">
    <citation type="submission" date="2015-01" db="EMBL/GenBank/DDBJ databases">
        <title>Evolutionary Origins and Diversification of the Mycorrhizal Mutualists.</title>
        <authorList>
            <consortium name="DOE Joint Genome Institute"/>
            <consortium name="Mycorrhizal Genomics Consortium"/>
            <person name="Kohler A."/>
            <person name="Kuo A."/>
            <person name="Nagy L.G."/>
            <person name="Floudas D."/>
            <person name="Copeland A."/>
            <person name="Barry K.W."/>
            <person name="Cichocki N."/>
            <person name="Veneault-Fourrey C."/>
            <person name="LaButti K."/>
            <person name="Lindquist E.A."/>
            <person name="Lipzen A."/>
            <person name="Lundell T."/>
            <person name="Morin E."/>
            <person name="Murat C."/>
            <person name="Riley R."/>
            <person name="Ohm R."/>
            <person name="Sun H."/>
            <person name="Tunlid A."/>
            <person name="Henrissat B."/>
            <person name="Grigoriev I.V."/>
            <person name="Hibbett D.S."/>
            <person name="Martin F."/>
        </authorList>
    </citation>
    <scope>NUCLEOTIDE SEQUENCE [LARGE SCALE GENOMIC DNA]</scope>
    <source>
        <strain evidence="6">441</strain>
    </source>
</reference>
<dbReference type="InterPro" id="IPR007111">
    <property type="entry name" value="NACHT_NTPase"/>
</dbReference>
<feature type="repeat" description="WD" evidence="3">
    <location>
        <begin position="1177"/>
        <end position="1218"/>
    </location>
</feature>
<dbReference type="PANTHER" id="PTHR19848">
    <property type="entry name" value="WD40 REPEAT PROTEIN"/>
    <property type="match status" value="1"/>
</dbReference>
<evidence type="ECO:0000313" key="6">
    <source>
        <dbReference type="Proteomes" id="UP000054018"/>
    </source>
</evidence>
<protein>
    <recommendedName>
        <fullName evidence="4">NACHT domain-containing protein</fullName>
    </recommendedName>
</protein>
<feature type="repeat" description="WD" evidence="3">
    <location>
        <begin position="1014"/>
        <end position="1046"/>
    </location>
</feature>
<dbReference type="Pfam" id="PF24883">
    <property type="entry name" value="NPHP3_N"/>
    <property type="match status" value="1"/>
</dbReference>
<dbReference type="InterPro" id="IPR027417">
    <property type="entry name" value="P-loop_NTPase"/>
</dbReference>
<feature type="repeat" description="WD" evidence="3">
    <location>
        <begin position="761"/>
        <end position="793"/>
    </location>
</feature>
<organism evidence="5 6">
    <name type="scientific">Pisolithus microcarpus 441</name>
    <dbReference type="NCBI Taxonomy" id="765257"/>
    <lineage>
        <taxon>Eukaryota</taxon>
        <taxon>Fungi</taxon>
        <taxon>Dikarya</taxon>
        <taxon>Basidiomycota</taxon>
        <taxon>Agaricomycotina</taxon>
        <taxon>Agaricomycetes</taxon>
        <taxon>Agaricomycetidae</taxon>
        <taxon>Boletales</taxon>
        <taxon>Sclerodermatineae</taxon>
        <taxon>Pisolithaceae</taxon>
        <taxon>Pisolithus</taxon>
    </lineage>
</organism>
<dbReference type="Gene3D" id="3.40.50.300">
    <property type="entry name" value="P-loop containing nucleotide triphosphate hydrolases"/>
    <property type="match status" value="1"/>
</dbReference>
<dbReference type="InterPro" id="IPR036322">
    <property type="entry name" value="WD40_repeat_dom_sf"/>
</dbReference>
<feature type="repeat" description="WD" evidence="3">
    <location>
        <begin position="1219"/>
        <end position="1260"/>
    </location>
</feature>
<dbReference type="InterPro" id="IPR015943">
    <property type="entry name" value="WD40/YVTN_repeat-like_dom_sf"/>
</dbReference>
<dbReference type="PRINTS" id="PR00320">
    <property type="entry name" value="GPROTEINBRPT"/>
</dbReference>
<sequence>MLQSIAVDALQLAIPLAGAIPLLGGNVKGVLQTVLFIIQVKDDVKMKKEQCQLLAERVVTITAAITAELMKANPATLDRRENSVAALRGTLRGIQTLLEELASASLARRIFKRGDVGDKLTLFRQQLDTAIDVFHITENMRTEDALTLLLTAVKEGEDKRDILLMNSLLRPVTTASYLARAPGSGCFAGTRKTLIDQISTWFNENGSQVPQIFWLSGLGGTGKTAVSHTVCEKMHANGQLGASFFFSRDEADRRRVASIVPTLAFQLASANSVYRRKLCDVLKAHPDAPSRAQQYQLKELLLDPLKEVPSLPPYLIILDALDECNKERAVEGGDLIPLILRELPNSGLNIKVLITSRPERSIKNMFNTRGRGMKIYDTSVLHDMDQSVVKEDIAIYLTYHLQCIQIDRNITPPWPGDQVLSDLVTRAGLFFIFAATIVSFVADTYYSPQAQLQRLLYSGNSDSRATYMQVDLIYLQVLRASVEGRADASELCARFGKVVGAIILLQDPLSISALAHLLAHDEVDLEGALSPLHSLLDIPSNRDEPVRIFHPSFRDFLLIQGRCQDSRFAVSEDRTHAQLALCCLKVMLRHLKRNICSIGDDIVLNSEIPDLESKLRECIPPVLSYACRHWGEHLSHAARDTDHWEELIERLSEFTSTKLLYWIEALSLEGRFPLCISNLVTVIPWCKANAVGPKTSGLIYDAYRLVLDFHKVINVSAVQLYHSALVFIPNCSLLNANRHELPRVRMTSPRTEEWDVSLLVLEGHRSSVNMVSFSREGSRAASASDDGDVHVWDTLNGGQVSCLKGHKGAVKSVEYSPDSSYIVSGGSDATIHLWDAVTGFNISTLTGHKGGVNSAMFSSDGCNIVSASEDTTLCIWDVLENKHLASLNGHSGPVTCVTFLTDGSRILSGSVDSTIRLWDLKTKSTVEVLHCTDAILSLAVSPSRQNPIFLSGSQDGVVSIRDVGSMKEVGRLIGHAAAVKSVTFSLHGKKVVSGSSDGTIRIWDVASRSCVAEYRGHSGPVECTRFTPDGTRVLSSSADRTIRMWDASVEGVHGLKEYVMTVKITDNLEHVVSGSTNGKLALWKTSDGSMVYEVNVHHGIIHCLALSHDDKVVASGSADHTICILNMDNGSNFATLEGHTDEVYAIEFSSNSSLLVSASQDGHAKIWDVSTRTLKRSLTHSDSVGGASFSPDDKLICSGTMDGAIYIWNVETGDRVTVLKEYTSPVLCVLFSPNGKWLISWFEDEAVKVWKVQGTKFQLSPHEEWRLDRRTDITNSGDGKELVKYDDLLPSDEPLYLQEDGWVTFAPTGKRICWVPPSRRQPWLRTLWESLKGIFITGSGNGV</sequence>
<dbReference type="SUPFAM" id="SSF50978">
    <property type="entry name" value="WD40 repeat-like"/>
    <property type="match status" value="2"/>
</dbReference>
<dbReference type="PROSITE" id="PS50082">
    <property type="entry name" value="WD_REPEATS_2"/>
    <property type="match status" value="11"/>
</dbReference>
<dbReference type="HOGENOM" id="CLU_000288_6_3_1"/>
<proteinExistence type="predicted"/>
<dbReference type="PANTHER" id="PTHR19848:SF8">
    <property type="entry name" value="F-BOX AND WD REPEAT DOMAIN CONTAINING 7"/>
    <property type="match status" value="1"/>
</dbReference>
<dbReference type="EMBL" id="KN833951">
    <property type="protein sequence ID" value="KIK14167.1"/>
    <property type="molecule type" value="Genomic_DNA"/>
</dbReference>
<feature type="repeat" description="WD" evidence="3">
    <location>
        <begin position="1094"/>
        <end position="1135"/>
    </location>
</feature>
<dbReference type="Pfam" id="PF00400">
    <property type="entry name" value="WD40"/>
    <property type="match status" value="10"/>
</dbReference>
<accession>A0A0C9YVF5</accession>
<feature type="repeat" description="WD" evidence="3">
    <location>
        <begin position="1136"/>
        <end position="1177"/>
    </location>
</feature>
<feature type="repeat" description="WD" evidence="3">
    <location>
        <begin position="972"/>
        <end position="1013"/>
    </location>
</feature>
<evidence type="ECO:0000313" key="5">
    <source>
        <dbReference type="EMBL" id="KIK14167.1"/>
    </source>
</evidence>
<dbReference type="PROSITE" id="PS50837">
    <property type="entry name" value="NACHT"/>
    <property type="match status" value="1"/>
</dbReference>
<feature type="domain" description="NACHT" evidence="4">
    <location>
        <begin position="211"/>
        <end position="358"/>
    </location>
</feature>
<keyword evidence="2" id="KW-0677">Repeat</keyword>
<dbReference type="SUPFAM" id="SSF52540">
    <property type="entry name" value="P-loop containing nucleoside triphosphate hydrolases"/>
    <property type="match status" value="1"/>
</dbReference>
<dbReference type="STRING" id="765257.A0A0C9YVF5"/>
<dbReference type="InterPro" id="IPR056884">
    <property type="entry name" value="NPHP3-like_N"/>
</dbReference>
<evidence type="ECO:0000256" key="1">
    <source>
        <dbReference type="ARBA" id="ARBA00022574"/>
    </source>
</evidence>
<keyword evidence="1 3" id="KW-0853">WD repeat</keyword>
<dbReference type="PROSITE" id="PS00678">
    <property type="entry name" value="WD_REPEATS_1"/>
    <property type="match status" value="5"/>
</dbReference>
<name>A0A0C9YVF5_9AGAM</name>
<dbReference type="InterPro" id="IPR059179">
    <property type="entry name" value="MLKL-like_MCAfunc"/>
</dbReference>
<dbReference type="CDD" id="cd00200">
    <property type="entry name" value="WD40"/>
    <property type="match status" value="2"/>
</dbReference>
<dbReference type="InterPro" id="IPR019775">
    <property type="entry name" value="WD40_repeat_CS"/>
</dbReference>
<dbReference type="GO" id="GO:0007166">
    <property type="term" value="P:cell surface receptor signaling pathway"/>
    <property type="evidence" value="ECO:0007669"/>
    <property type="project" value="InterPro"/>
</dbReference>
<dbReference type="PROSITE" id="PS50294">
    <property type="entry name" value="WD_REPEATS_REGION"/>
    <property type="match status" value="9"/>
</dbReference>
<feature type="repeat" description="WD" evidence="3">
    <location>
        <begin position="803"/>
        <end position="844"/>
    </location>
</feature>